<keyword evidence="4 5" id="KW-0472">Membrane</keyword>
<accession>A0A858SXV8</accession>
<keyword evidence="2 5" id="KW-0812">Transmembrane</keyword>
<dbReference type="GO" id="GO:0004671">
    <property type="term" value="F:protein C-terminal S-isoprenylcysteine carboxyl O-methyltransferase activity"/>
    <property type="evidence" value="ECO:0007669"/>
    <property type="project" value="InterPro"/>
</dbReference>
<reference evidence="6 7" key="1">
    <citation type="submission" date="2020-02" db="EMBL/GenBank/DDBJ databases">
        <title>Genome sequence of Roseobacter ponti.</title>
        <authorList>
            <person name="Hollensteiner J."/>
            <person name="Schneider D."/>
            <person name="Poehlein A."/>
            <person name="Daniel R."/>
        </authorList>
    </citation>
    <scope>NUCLEOTIDE SEQUENCE [LARGE SCALE GENOMIC DNA]</scope>
    <source>
        <strain evidence="6 7">DSM 106830</strain>
    </source>
</reference>
<feature type="transmembrane region" description="Helical" evidence="5">
    <location>
        <begin position="254"/>
        <end position="276"/>
    </location>
</feature>
<evidence type="ECO:0000256" key="2">
    <source>
        <dbReference type="ARBA" id="ARBA00022692"/>
    </source>
</evidence>
<evidence type="ECO:0000256" key="3">
    <source>
        <dbReference type="ARBA" id="ARBA00022989"/>
    </source>
</evidence>
<organism evidence="6 7">
    <name type="scientific">Roseobacter ponti</name>
    <dbReference type="NCBI Taxonomy" id="1891787"/>
    <lineage>
        <taxon>Bacteria</taxon>
        <taxon>Pseudomonadati</taxon>
        <taxon>Pseudomonadota</taxon>
        <taxon>Alphaproteobacteria</taxon>
        <taxon>Rhodobacterales</taxon>
        <taxon>Roseobacteraceae</taxon>
        <taxon>Roseobacter</taxon>
    </lineage>
</organism>
<dbReference type="Gene3D" id="1.20.120.1630">
    <property type="match status" value="1"/>
</dbReference>
<feature type="transmembrane region" description="Helical" evidence="5">
    <location>
        <begin position="296"/>
        <end position="322"/>
    </location>
</feature>
<keyword evidence="7" id="KW-1185">Reference proteome</keyword>
<sequence>MASKPPSQPPRSVTSQLTALIGLAGFLATLLLLRQLELPKTDATVVGMLGTALPMVLWELFVLKAHRQEATGLQGFGLRLSEQVNHGRVATKLTGLWGTIGLLSVAYWIFPEYQRDFYDPFWEVCRDYSLAFACISFVYFVLIDRWMKDPEDEYFNAGRLFLGHGKSTDRARLKKHFLGWLIKGFFLPLMFIYFGNSISALLGRDLADITRSFTAFVAFMSRFATGIDLAFVSIGYVLTLRLTNSHIRSPNDLFWGWAVTLLMYVPFFSVVGNRYLDYKDDTNWIDMFGGGDSNWFYVWGCAIIFTKIMWAWSNLSFGIRFSNLTNRGIITNGPFRLMRHPSYFFKNISWWLLAVPFYSVESYETALQHSILMVGINLIYFARAKAEEKHLSEDPVYVEYALWIEEHGVLRWLRHYMPFIRYVPPAGAGSMRAA</sequence>
<feature type="transmembrane region" description="Helical" evidence="5">
    <location>
        <begin position="130"/>
        <end position="147"/>
    </location>
</feature>
<evidence type="ECO:0000256" key="5">
    <source>
        <dbReference type="SAM" id="Phobius"/>
    </source>
</evidence>
<feature type="transmembrane region" description="Helical" evidence="5">
    <location>
        <begin position="215"/>
        <end position="242"/>
    </location>
</feature>
<dbReference type="RefSeq" id="WP_169642055.1">
    <property type="nucleotide sequence ID" value="NZ_CP048788.1"/>
</dbReference>
<feature type="transmembrane region" description="Helical" evidence="5">
    <location>
        <begin position="45"/>
        <end position="63"/>
    </location>
</feature>
<evidence type="ECO:0000313" key="6">
    <source>
        <dbReference type="EMBL" id="QJF52838.1"/>
    </source>
</evidence>
<feature type="transmembrane region" description="Helical" evidence="5">
    <location>
        <begin position="89"/>
        <end position="110"/>
    </location>
</feature>
<dbReference type="Proteomes" id="UP000503308">
    <property type="component" value="Chromosome"/>
</dbReference>
<feature type="transmembrane region" description="Helical" evidence="5">
    <location>
        <begin position="12"/>
        <end position="33"/>
    </location>
</feature>
<dbReference type="GO" id="GO:0016020">
    <property type="term" value="C:membrane"/>
    <property type="evidence" value="ECO:0007669"/>
    <property type="project" value="UniProtKB-SubCell"/>
</dbReference>
<gene>
    <name evidence="6" type="ORF">G3256_17495</name>
</gene>
<comment type="subcellular location">
    <subcellularLocation>
        <location evidence="1">Membrane</location>
        <topology evidence="1">Multi-pass membrane protein</topology>
    </subcellularLocation>
</comment>
<feature type="transmembrane region" description="Helical" evidence="5">
    <location>
        <begin position="177"/>
        <end position="195"/>
    </location>
</feature>
<dbReference type="AlphaFoldDB" id="A0A858SXV8"/>
<evidence type="ECO:0000313" key="7">
    <source>
        <dbReference type="Proteomes" id="UP000503308"/>
    </source>
</evidence>
<dbReference type="EMBL" id="CP048788">
    <property type="protein sequence ID" value="QJF52838.1"/>
    <property type="molecule type" value="Genomic_DNA"/>
</dbReference>
<protein>
    <submittedName>
        <fullName evidence="6">DUF1295 domain-containing protein</fullName>
    </submittedName>
</protein>
<dbReference type="KEGG" id="rpon:G3256_17495"/>
<keyword evidence="3 5" id="KW-1133">Transmembrane helix</keyword>
<dbReference type="InterPro" id="IPR007269">
    <property type="entry name" value="ICMT_MeTrfase"/>
</dbReference>
<proteinExistence type="predicted"/>
<name>A0A858SXV8_9RHOB</name>
<evidence type="ECO:0000256" key="4">
    <source>
        <dbReference type="ARBA" id="ARBA00023136"/>
    </source>
</evidence>
<dbReference type="Pfam" id="PF04140">
    <property type="entry name" value="ICMT"/>
    <property type="match status" value="1"/>
</dbReference>
<evidence type="ECO:0000256" key="1">
    <source>
        <dbReference type="ARBA" id="ARBA00004141"/>
    </source>
</evidence>